<dbReference type="AlphaFoldDB" id="A0A816HBD1"/>
<reference evidence="1" key="1">
    <citation type="submission" date="2021-02" db="EMBL/GenBank/DDBJ databases">
        <authorList>
            <person name="Nowell W R."/>
        </authorList>
    </citation>
    <scope>NUCLEOTIDE SEQUENCE</scope>
</reference>
<evidence type="ECO:0000313" key="1">
    <source>
        <dbReference type="EMBL" id="CAF1685462.1"/>
    </source>
</evidence>
<protein>
    <submittedName>
        <fullName evidence="1">Uncharacterized protein</fullName>
    </submittedName>
</protein>
<comment type="caution">
    <text evidence="1">The sequence shown here is derived from an EMBL/GenBank/DDBJ whole genome shotgun (WGS) entry which is preliminary data.</text>
</comment>
<accession>A0A816HBD1</accession>
<name>A0A816HBD1_ADIRI</name>
<dbReference type="Proteomes" id="UP000663828">
    <property type="component" value="Unassembled WGS sequence"/>
</dbReference>
<organism evidence="1 2">
    <name type="scientific">Adineta ricciae</name>
    <name type="common">Rotifer</name>
    <dbReference type="NCBI Taxonomy" id="249248"/>
    <lineage>
        <taxon>Eukaryota</taxon>
        <taxon>Metazoa</taxon>
        <taxon>Spiralia</taxon>
        <taxon>Gnathifera</taxon>
        <taxon>Rotifera</taxon>
        <taxon>Eurotatoria</taxon>
        <taxon>Bdelloidea</taxon>
        <taxon>Adinetida</taxon>
        <taxon>Adinetidae</taxon>
        <taxon>Adineta</taxon>
    </lineage>
</organism>
<keyword evidence="2" id="KW-1185">Reference proteome</keyword>
<dbReference type="EMBL" id="CAJNOR010016602">
    <property type="protein sequence ID" value="CAF1685462.1"/>
    <property type="molecule type" value="Genomic_DNA"/>
</dbReference>
<sequence>MEKIIKESNEQENQQYEQINSIEKEFTKTILRTFEEQMIKYEIFSIHSFNQSKTIYLPITMKVCDAHRIFSTLLYSVDKTKIPVDLADYVLIYENILISYEVQHKELFEELLKISFRLNRIGLSPFRILVIHKSQLIILERKETKIFSNEPISILKLILFHLFPMNLIELSSNENHFQKSFFK</sequence>
<proteinExistence type="predicted"/>
<gene>
    <name evidence="1" type="ORF">XAT740_LOCUS61784</name>
</gene>
<evidence type="ECO:0000313" key="2">
    <source>
        <dbReference type="Proteomes" id="UP000663828"/>
    </source>
</evidence>